<feature type="region of interest" description="Disordered" evidence="1">
    <location>
        <begin position="132"/>
        <end position="151"/>
    </location>
</feature>
<comment type="caution">
    <text evidence="2">The sequence shown here is derived from an EMBL/GenBank/DDBJ whole genome shotgun (WGS) entry which is preliminary data.</text>
</comment>
<gene>
    <name evidence="2" type="ORF">FNV43_RR12997</name>
</gene>
<dbReference type="EMBL" id="VOIH02000006">
    <property type="protein sequence ID" value="KAF3443315.1"/>
    <property type="molecule type" value="Genomic_DNA"/>
</dbReference>
<proteinExistence type="predicted"/>
<feature type="compositionally biased region" description="Acidic residues" evidence="1">
    <location>
        <begin position="132"/>
        <end position="146"/>
    </location>
</feature>
<keyword evidence="3" id="KW-1185">Reference proteome</keyword>
<feature type="compositionally biased region" description="Low complexity" evidence="1">
    <location>
        <begin position="11"/>
        <end position="22"/>
    </location>
</feature>
<evidence type="ECO:0000313" key="3">
    <source>
        <dbReference type="Proteomes" id="UP000796880"/>
    </source>
</evidence>
<reference evidence="2" key="1">
    <citation type="submission" date="2020-03" db="EMBL/GenBank/DDBJ databases">
        <title>A high-quality chromosome-level genome assembly of a woody plant with both climbing and erect habits, Rhamnella rubrinervis.</title>
        <authorList>
            <person name="Lu Z."/>
            <person name="Yang Y."/>
            <person name="Zhu X."/>
            <person name="Sun Y."/>
        </authorList>
    </citation>
    <scope>NUCLEOTIDE SEQUENCE</scope>
    <source>
        <strain evidence="2">BYM</strain>
        <tissue evidence="2">Leaf</tissue>
    </source>
</reference>
<evidence type="ECO:0000313" key="2">
    <source>
        <dbReference type="EMBL" id="KAF3443315.1"/>
    </source>
</evidence>
<feature type="region of interest" description="Disordered" evidence="1">
    <location>
        <begin position="1"/>
        <end position="27"/>
    </location>
</feature>
<accession>A0A8K0MEH0</accession>
<name>A0A8K0MEH0_9ROSA</name>
<dbReference type="AlphaFoldDB" id="A0A8K0MEH0"/>
<protein>
    <submittedName>
        <fullName evidence="2">Uncharacterized protein</fullName>
    </submittedName>
</protein>
<organism evidence="2 3">
    <name type="scientific">Rhamnella rubrinervis</name>
    <dbReference type="NCBI Taxonomy" id="2594499"/>
    <lineage>
        <taxon>Eukaryota</taxon>
        <taxon>Viridiplantae</taxon>
        <taxon>Streptophyta</taxon>
        <taxon>Embryophyta</taxon>
        <taxon>Tracheophyta</taxon>
        <taxon>Spermatophyta</taxon>
        <taxon>Magnoliopsida</taxon>
        <taxon>eudicotyledons</taxon>
        <taxon>Gunneridae</taxon>
        <taxon>Pentapetalae</taxon>
        <taxon>rosids</taxon>
        <taxon>fabids</taxon>
        <taxon>Rosales</taxon>
        <taxon>Rhamnaceae</taxon>
        <taxon>rhamnoid group</taxon>
        <taxon>Rhamneae</taxon>
        <taxon>Rhamnella</taxon>
    </lineage>
</organism>
<evidence type="ECO:0000256" key="1">
    <source>
        <dbReference type="SAM" id="MobiDB-lite"/>
    </source>
</evidence>
<dbReference type="Proteomes" id="UP000796880">
    <property type="component" value="Unassembled WGS sequence"/>
</dbReference>
<sequence>MPVVGHGVTLRGESSSGSYTSRVSRRGDAPFVSGGRYRDIGLDSDSVRCESEGQRQEVVMFLRRETVMMLNRKGGHYYMPIRRFHQMQEDHFHDMCMWCLDQFDKDPTEQRAMRAHVQARGYGGPPVMVAEPVEDTDEDPEEDSLGTDDYVPCNYMPKLVDQEDFGPWDEPASD</sequence>